<keyword evidence="9" id="KW-1185">Reference proteome</keyword>
<evidence type="ECO:0000256" key="4">
    <source>
        <dbReference type="ARBA" id="ARBA00022989"/>
    </source>
</evidence>
<comment type="similarity">
    <text evidence="2">Belongs to the major facilitator superfamily. Sugar transporter (TC 2.A.1.1) family.</text>
</comment>
<dbReference type="GO" id="GO:0016020">
    <property type="term" value="C:membrane"/>
    <property type="evidence" value="ECO:0007669"/>
    <property type="project" value="UniProtKB-SubCell"/>
</dbReference>
<reference evidence="8 9" key="1">
    <citation type="submission" date="2020-01" db="EMBL/GenBank/DDBJ databases">
        <title>Identification and distribution of gene clusters putatively required for synthesis of sphingolipid metabolism inhibitors in phylogenetically diverse species of the filamentous fungus Fusarium.</title>
        <authorList>
            <person name="Kim H.-S."/>
            <person name="Busman M."/>
            <person name="Brown D.W."/>
            <person name="Divon H."/>
            <person name="Uhlig S."/>
            <person name="Proctor R.H."/>
        </authorList>
    </citation>
    <scope>NUCLEOTIDE SEQUENCE [LARGE SCALE GENOMIC DNA]</scope>
    <source>
        <strain evidence="8 9">NRRL 20459</strain>
    </source>
</reference>
<evidence type="ECO:0000313" key="9">
    <source>
        <dbReference type="Proteomes" id="UP000554235"/>
    </source>
</evidence>
<dbReference type="InterPro" id="IPR036259">
    <property type="entry name" value="MFS_trans_sf"/>
</dbReference>
<dbReference type="OrthoDB" id="6612291at2759"/>
<gene>
    <name evidence="8" type="ORF">FALBO_13498</name>
</gene>
<feature type="transmembrane region" description="Helical" evidence="6">
    <location>
        <begin position="52"/>
        <end position="71"/>
    </location>
</feature>
<keyword evidence="4 6" id="KW-1133">Transmembrane helix</keyword>
<keyword evidence="3 6" id="KW-0812">Transmembrane</keyword>
<dbReference type="PROSITE" id="PS00216">
    <property type="entry name" value="SUGAR_TRANSPORT_1"/>
    <property type="match status" value="1"/>
</dbReference>
<feature type="transmembrane region" description="Helical" evidence="6">
    <location>
        <begin position="106"/>
        <end position="125"/>
    </location>
</feature>
<dbReference type="PANTHER" id="PTHR48022:SF2">
    <property type="entry name" value="PLASTIDIC GLUCOSE TRANSPORTER 4"/>
    <property type="match status" value="1"/>
</dbReference>
<evidence type="ECO:0000256" key="1">
    <source>
        <dbReference type="ARBA" id="ARBA00004141"/>
    </source>
</evidence>
<proteinExistence type="inferred from homology"/>
<dbReference type="Gene3D" id="1.20.1250.20">
    <property type="entry name" value="MFS general substrate transporter like domains"/>
    <property type="match status" value="1"/>
</dbReference>
<dbReference type="Pfam" id="PF00083">
    <property type="entry name" value="Sugar_tr"/>
    <property type="match status" value="1"/>
</dbReference>
<dbReference type="InterPro" id="IPR005829">
    <property type="entry name" value="Sugar_transporter_CS"/>
</dbReference>
<evidence type="ECO:0000256" key="6">
    <source>
        <dbReference type="SAM" id="Phobius"/>
    </source>
</evidence>
<keyword evidence="5 6" id="KW-0472">Membrane</keyword>
<dbReference type="PROSITE" id="PS50850">
    <property type="entry name" value="MFS"/>
    <property type="match status" value="1"/>
</dbReference>
<evidence type="ECO:0000313" key="8">
    <source>
        <dbReference type="EMBL" id="KAF4459743.1"/>
    </source>
</evidence>
<dbReference type="PANTHER" id="PTHR48022">
    <property type="entry name" value="PLASTIDIC GLUCOSE TRANSPORTER 4"/>
    <property type="match status" value="1"/>
</dbReference>
<accession>A0A8H4L1F7</accession>
<dbReference type="EMBL" id="JAADYS010002100">
    <property type="protein sequence ID" value="KAF4459743.1"/>
    <property type="molecule type" value="Genomic_DNA"/>
</dbReference>
<dbReference type="Proteomes" id="UP000554235">
    <property type="component" value="Unassembled WGS sequence"/>
</dbReference>
<sequence length="156" mass="17257">MAPTETDTNHVEASHEHVAEKENPNVTFQDIWENRRVLSFVSFSEQPNSGKFAHWFFSGFLIFMLPINFGYEINTVGNLLAVVPFMERFGKTVDGTLLVPAQDQQILNAATTVGIFVSAFATGWISDLIGRKKTIGVACLICVAGILVQFFAKNIS</sequence>
<dbReference type="InterPro" id="IPR020846">
    <property type="entry name" value="MFS_dom"/>
</dbReference>
<feature type="transmembrane region" description="Helical" evidence="6">
    <location>
        <begin position="134"/>
        <end position="152"/>
    </location>
</feature>
<comment type="caution">
    <text evidence="8">The sequence shown here is derived from an EMBL/GenBank/DDBJ whole genome shotgun (WGS) entry which is preliminary data.</text>
</comment>
<dbReference type="InterPro" id="IPR005828">
    <property type="entry name" value="MFS_sugar_transport-like"/>
</dbReference>
<dbReference type="AlphaFoldDB" id="A0A8H4L1F7"/>
<evidence type="ECO:0000259" key="7">
    <source>
        <dbReference type="PROSITE" id="PS50850"/>
    </source>
</evidence>
<dbReference type="InterPro" id="IPR050360">
    <property type="entry name" value="MFS_Sugar_Transporters"/>
</dbReference>
<organism evidence="8 9">
    <name type="scientific">Fusarium albosuccineum</name>
    <dbReference type="NCBI Taxonomy" id="1237068"/>
    <lineage>
        <taxon>Eukaryota</taxon>
        <taxon>Fungi</taxon>
        <taxon>Dikarya</taxon>
        <taxon>Ascomycota</taxon>
        <taxon>Pezizomycotina</taxon>
        <taxon>Sordariomycetes</taxon>
        <taxon>Hypocreomycetidae</taxon>
        <taxon>Hypocreales</taxon>
        <taxon>Nectriaceae</taxon>
        <taxon>Fusarium</taxon>
        <taxon>Fusarium decemcellulare species complex</taxon>
    </lineage>
</organism>
<evidence type="ECO:0000256" key="2">
    <source>
        <dbReference type="ARBA" id="ARBA00010992"/>
    </source>
</evidence>
<dbReference type="GO" id="GO:0005351">
    <property type="term" value="F:carbohydrate:proton symporter activity"/>
    <property type="evidence" value="ECO:0007669"/>
    <property type="project" value="TreeGrafter"/>
</dbReference>
<comment type="subcellular location">
    <subcellularLocation>
        <location evidence="1">Membrane</location>
        <topology evidence="1">Multi-pass membrane protein</topology>
    </subcellularLocation>
</comment>
<protein>
    <submittedName>
        <fullName evidence="8">Maltose permease</fullName>
    </submittedName>
</protein>
<evidence type="ECO:0000256" key="5">
    <source>
        <dbReference type="ARBA" id="ARBA00023136"/>
    </source>
</evidence>
<feature type="domain" description="Major facilitator superfamily (MFS) profile" evidence="7">
    <location>
        <begin position="58"/>
        <end position="156"/>
    </location>
</feature>
<name>A0A8H4L1F7_9HYPO</name>
<dbReference type="SUPFAM" id="SSF103473">
    <property type="entry name" value="MFS general substrate transporter"/>
    <property type="match status" value="1"/>
</dbReference>
<evidence type="ECO:0000256" key="3">
    <source>
        <dbReference type="ARBA" id="ARBA00022692"/>
    </source>
</evidence>